<dbReference type="Proteomes" id="UP001165060">
    <property type="component" value="Unassembled WGS sequence"/>
</dbReference>
<organism evidence="1 2">
    <name type="scientific">Tetraparma gracilis</name>
    <dbReference type="NCBI Taxonomy" id="2962635"/>
    <lineage>
        <taxon>Eukaryota</taxon>
        <taxon>Sar</taxon>
        <taxon>Stramenopiles</taxon>
        <taxon>Ochrophyta</taxon>
        <taxon>Bolidophyceae</taxon>
        <taxon>Parmales</taxon>
        <taxon>Triparmaceae</taxon>
        <taxon>Tetraparma</taxon>
    </lineage>
</organism>
<name>A0ABQ6MGJ8_9STRA</name>
<gene>
    <name evidence="1" type="ORF">TeGR_g4382</name>
</gene>
<accession>A0ABQ6MGJ8</accession>
<proteinExistence type="predicted"/>
<evidence type="ECO:0000313" key="2">
    <source>
        <dbReference type="Proteomes" id="UP001165060"/>
    </source>
</evidence>
<evidence type="ECO:0000313" key="1">
    <source>
        <dbReference type="EMBL" id="GMI25615.1"/>
    </source>
</evidence>
<reference evidence="1 2" key="1">
    <citation type="journal article" date="2023" name="Commun. Biol.">
        <title>Genome analysis of Parmales, the sister group of diatoms, reveals the evolutionary specialization of diatoms from phago-mixotrophs to photoautotrophs.</title>
        <authorList>
            <person name="Ban H."/>
            <person name="Sato S."/>
            <person name="Yoshikawa S."/>
            <person name="Yamada K."/>
            <person name="Nakamura Y."/>
            <person name="Ichinomiya M."/>
            <person name="Sato N."/>
            <person name="Blanc-Mathieu R."/>
            <person name="Endo H."/>
            <person name="Kuwata A."/>
            <person name="Ogata H."/>
        </authorList>
    </citation>
    <scope>NUCLEOTIDE SEQUENCE [LARGE SCALE GENOMIC DNA]</scope>
</reference>
<protein>
    <submittedName>
        <fullName evidence="1">Uncharacterized protein</fullName>
    </submittedName>
</protein>
<comment type="caution">
    <text evidence="1">The sequence shown here is derived from an EMBL/GenBank/DDBJ whole genome shotgun (WGS) entry which is preliminary data.</text>
</comment>
<dbReference type="EMBL" id="BRYB01000223">
    <property type="protein sequence ID" value="GMI25615.1"/>
    <property type="molecule type" value="Genomic_DNA"/>
</dbReference>
<keyword evidence="2" id="KW-1185">Reference proteome</keyword>
<sequence length="142" mass="15438">MAEINTTRPMLSLTSAGSVRIVAALAPAENHPSCCRCCSAPRRCPCLCLCPCWSLPHATLRGLRASRYARLRENSLEVSSPFLLLGCCCQVDRVEVVHYDQARFRGVAESSCVGSRCCSYFVGGEGEAITLLPCDVKCLAHR</sequence>